<evidence type="ECO:0000259" key="1">
    <source>
        <dbReference type="PROSITE" id="PS51471"/>
    </source>
</evidence>
<dbReference type="InterPro" id="IPR027450">
    <property type="entry name" value="AlkB-like"/>
</dbReference>
<dbReference type="OrthoDB" id="190276at2"/>
<dbReference type="PANTHER" id="PTHR31212:SF4">
    <property type="entry name" value="ALPHA-KETOGLUTARATE-DEPENDENT DIOXYGENASE ALKB HOMOLOG 3"/>
    <property type="match status" value="1"/>
</dbReference>
<gene>
    <name evidence="2" type="ORF">SAMN02745724_01477</name>
</gene>
<feature type="domain" description="Fe2OG dioxygenase" evidence="1">
    <location>
        <begin position="97"/>
        <end position="199"/>
    </location>
</feature>
<dbReference type="GO" id="GO:0006307">
    <property type="term" value="P:DNA alkylation repair"/>
    <property type="evidence" value="ECO:0007669"/>
    <property type="project" value="InterPro"/>
</dbReference>
<keyword evidence="2" id="KW-0560">Oxidoreductase</keyword>
<dbReference type="Gene3D" id="2.60.120.590">
    <property type="entry name" value="Alpha-ketoglutarate-dependent dioxygenase AlkB-like"/>
    <property type="match status" value="1"/>
</dbReference>
<accession>A0A1I1IIP6</accession>
<dbReference type="RefSeq" id="WP_091982349.1">
    <property type="nucleotide sequence ID" value="NZ_FOLO01000008.1"/>
</dbReference>
<dbReference type="InterPro" id="IPR005123">
    <property type="entry name" value="Oxoglu/Fe-dep_dioxygenase_dom"/>
</dbReference>
<sequence>MPLFNCSPDLPNCFNYYANCFSEDKANALFDYLINEMSWQQPKINMFGKKILIPRKQVYMADEDNLYAYSGAVLKIEPWDPILKKISNRLSKQFSIPFNSVLINWYRDGNDSIAWHADDEYELGINPVIASISLGDARKVKVRDNKTKQVFEHLLQNGSCLLMQEESQKKYQHCIPKIAPTKQTDILRGRINLTFRYIHQGF</sequence>
<evidence type="ECO:0000313" key="3">
    <source>
        <dbReference type="Proteomes" id="UP000198862"/>
    </source>
</evidence>
<protein>
    <submittedName>
        <fullName evidence="2">Alkylated DNA repair dioxygenase AlkB</fullName>
    </submittedName>
</protein>
<dbReference type="AlphaFoldDB" id="A0A1I1IIP6"/>
<dbReference type="PROSITE" id="PS51471">
    <property type="entry name" value="FE2OG_OXY"/>
    <property type="match status" value="1"/>
</dbReference>
<reference evidence="2 3" key="1">
    <citation type="submission" date="2016-10" db="EMBL/GenBank/DDBJ databases">
        <authorList>
            <person name="de Groot N.N."/>
        </authorList>
    </citation>
    <scope>NUCLEOTIDE SEQUENCE [LARGE SCALE GENOMIC DNA]</scope>
    <source>
        <strain evidence="2 3">DSM 6059</strain>
    </source>
</reference>
<organism evidence="2 3">
    <name type="scientific">Pseudoalteromonas denitrificans DSM 6059</name>
    <dbReference type="NCBI Taxonomy" id="1123010"/>
    <lineage>
        <taxon>Bacteria</taxon>
        <taxon>Pseudomonadati</taxon>
        <taxon>Pseudomonadota</taxon>
        <taxon>Gammaproteobacteria</taxon>
        <taxon>Alteromonadales</taxon>
        <taxon>Pseudoalteromonadaceae</taxon>
        <taxon>Pseudoalteromonas</taxon>
    </lineage>
</organism>
<keyword evidence="2" id="KW-0223">Dioxygenase</keyword>
<dbReference type="EMBL" id="FOLO01000008">
    <property type="protein sequence ID" value="SFC35552.1"/>
    <property type="molecule type" value="Genomic_DNA"/>
</dbReference>
<evidence type="ECO:0000313" key="2">
    <source>
        <dbReference type="EMBL" id="SFC35552.1"/>
    </source>
</evidence>
<proteinExistence type="predicted"/>
<name>A0A1I1IIP6_9GAMM</name>
<dbReference type="GO" id="GO:0051213">
    <property type="term" value="F:dioxygenase activity"/>
    <property type="evidence" value="ECO:0007669"/>
    <property type="project" value="UniProtKB-KW"/>
</dbReference>
<keyword evidence="3" id="KW-1185">Reference proteome</keyword>
<dbReference type="Pfam" id="PF13532">
    <property type="entry name" value="2OG-FeII_Oxy_2"/>
    <property type="match status" value="1"/>
</dbReference>
<dbReference type="Proteomes" id="UP000198862">
    <property type="component" value="Unassembled WGS sequence"/>
</dbReference>
<dbReference type="SUPFAM" id="SSF51197">
    <property type="entry name" value="Clavaminate synthase-like"/>
    <property type="match status" value="1"/>
</dbReference>
<dbReference type="STRING" id="1123010.SAMN02745724_01477"/>
<dbReference type="InterPro" id="IPR032854">
    <property type="entry name" value="ALKBH3"/>
</dbReference>
<dbReference type="InterPro" id="IPR037151">
    <property type="entry name" value="AlkB-like_sf"/>
</dbReference>
<dbReference type="PANTHER" id="PTHR31212">
    <property type="entry name" value="ALPHA-KETOGLUTARATE-DEPENDENT DIOXYGENASE ALKB HOMOLOG 3"/>
    <property type="match status" value="1"/>
</dbReference>